<evidence type="ECO:0000256" key="6">
    <source>
        <dbReference type="ARBA" id="ARBA00023242"/>
    </source>
</evidence>
<feature type="region of interest" description="Disordered" evidence="7">
    <location>
        <begin position="356"/>
        <end position="421"/>
    </location>
</feature>
<dbReference type="Proteomes" id="UP001152885">
    <property type="component" value="Unassembled WGS sequence"/>
</dbReference>
<name>A0A9W4TUI1_9ASCO</name>
<feature type="compositionally biased region" description="Basic and acidic residues" evidence="7">
    <location>
        <begin position="183"/>
        <end position="192"/>
    </location>
</feature>
<evidence type="ECO:0000256" key="1">
    <source>
        <dbReference type="ARBA" id="ARBA00004123"/>
    </source>
</evidence>
<comment type="similarity">
    <text evidence="3">Belongs to the INCENP family.</text>
</comment>
<keyword evidence="10" id="KW-1185">Reference proteome</keyword>
<proteinExistence type="inferred from homology"/>
<feature type="compositionally biased region" description="Low complexity" evidence="7">
    <location>
        <begin position="486"/>
        <end position="500"/>
    </location>
</feature>
<feature type="region of interest" description="Disordered" evidence="7">
    <location>
        <begin position="120"/>
        <end position="146"/>
    </location>
</feature>
<evidence type="ECO:0000313" key="10">
    <source>
        <dbReference type="Proteomes" id="UP001152885"/>
    </source>
</evidence>
<sequence>MSNLWAINATKKKKNDHVIAGSSKWVSSELNNQLSISSNSIEQHYNEIVNQNDYLENLLSNLENGVVDLSFLNDDEDDKKFESRKKNIPPRISDEKREKDEVDLLNVSFVLPSPKSLAVVKNLPKGSPLRNENVRENEIDEPRVSRKRSSLIFEDDSFQAISKAIRKSTAGKSLTNSSNNNKSESHKSESHKPKSPAMKQESPDSKSAPVKLPDESPKVIPKQVSPISKAPLSSVFTPVENTNKIKEQPPPQSSLGSTKTPRSRSSAFISLPAREPIIVKSATKPRKSTIKSHSRMLDKLDFESSFHEVQPSKAFNDINKENKIDILNANVKPATKFEMNDQFKLSPVRLPQKFQPKPIFESRIPEINNDKNKTMKLQPPINLTHKDRVINSPTKSPQKQFIPSSTEIPIRSPIKTTESTTVWSNIEKYRALSPIKSPVKNQIRSTSRSRSPTRLPPAKLSATPKLSSPIERKNSMPRRTKSPEPSISKSTASTTASASRNKSKKSEGRKIERNRFLTTSLIPNNNESTSNDRKSTNVKPLPKKSLSPVRPVQLPPLRKSAKKSMMEIRSEEAALKPKQRIVLNYNHVLKRKSEVRKEEAKDTPLAPKPQPINHPPPPSDQPRQKKPKTGNAVALPDAARGIFKRKDNTKKPIETPKRRIFDTNLTKYSPNTLPEVLSDNDFSPSKKILQPWARTPELDKTILKFSTMNPNNFFPAPPKIDINKIFNNDRIEKSPTTISSSTVERHGYDKRMGYH</sequence>
<dbReference type="Pfam" id="PF03941">
    <property type="entry name" value="INCENP_ARK-bind"/>
    <property type="match status" value="1"/>
</dbReference>
<feature type="compositionally biased region" description="Basic and acidic residues" evidence="7">
    <location>
        <begin position="593"/>
        <end position="602"/>
    </location>
</feature>
<organism evidence="9 10">
    <name type="scientific">Candida verbasci</name>
    <dbReference type="NCBI Taxonomy" id="1227364"/>
    <lineage>
        <taxon>Eukaryota</taxon>
        <taxon>Fungi</taxon>
        <taxon>Dikarya</taxon>
        <taxon>Ascomycota</taxon>
        <taxon>Saccharomycotina</taxon>
        <taxon>Pichiomycetes</taxon>
        <taxon>Debaryomycetaceae</taxon>
        <taxon>Candida/Lodderomyces clade</taxon>
        <taxon>Candida</taxon>
    </lineage>
</organism>
<reference evidence="9" key="1">
    <citation type="submission" date="2022-12" db="EMBL/GenBank/DDBJ databases">
        <authorList>
            <person name="Brejova B."/>
        </authorList>
    </citation>
    <scope>NUCLEOTIDE SEQUENCE</scope>
</reference>
<feature type="compositionally biased region" description="Polar residues" evidence="7">
    <location>
        <begin position="253"/>
        <end position="267"/>
    </location>
</feature>
<feature type="region of interest" description="Disordered" evidence="7">
    <location>
        <begin position="433"/>
        <end position="573"/>
    </location>
</feature>
<comment type="subcellular location">
    <subcellularLocation>
        <location evidence="2">Cytoplasm</location>
        <location evidence="2">Cytoskeleton</location>
        <location evidence="2">Spindle</location>
    </subcellularLocation>
    <subcellularLocation>
        <location evidence="1">Nucleus</location>
    </subcellularLocation>
</comment>
<feature type="compositionally biased region" description="Basic and acidic residues" evidence="7">
    <location>
        <begin position="564"/>
        <end position="573"/>
    </location>
</feature>
<feature type="region of interest" description="Disordered" evidence="7">
    <location>
        <begin position="593"/>
        <end position="638"/>
    </location>
</feature>
<keyword evidence="6" id="KW-0539">Nucleus</keyword>
<evidence type="ECO:0000256" key="2">
    <source>
        <dbReference type="ARBA" id="ARBA00004186"/>
    </source>
</evidence>
<feature type="compositionally biased region" description="Polar residues" evidence="7">
    <location>
        <begin position="516"/>
        <end position="529"/>
    </location>
</feature>
<keyword evidence="5" id="KW-0206">Cytoskeleton</keyword>
<protein>
    <recommendedName>
        <fullName evidence="8">Inner centromere protein ARK-binding domain-containing protein</fullName>
    </recommendedName>
</protein>
<feature type="compositionally biased region" description="Pro residues" evidence="7">
    <location>
        <begin position="606"/>
        <end position="620"/>
    </location>
</feature>
<dbReference type="OrthoDB" id="6123at2759"/>
<evidence type="ECO:0000313" key="9">
    <source>
        <dbReference type="EMBL" id="CAI5758581.1"/>
    </source>
</evidence>
<gene>
    <name evidence="9" type="ORF">CANVERA_P3093</name>
</gene>
<evidence type="ECO:0000256" key="5">
    <source>
        <dbReference type="ARBA" id="ARBA00023212"/>
    </source>
</evidence>
<dbReference type="InterPro" id="IPR005635">
    <property type="entry name" value="Inner_centromere_prot_ARK-bd"/>
</dbReference>
<dbReference type="GO" id="GO:0005634">
    <property type="term" value="C:nucleus"/>
    <property type="evidence" value="ECO:0007669"/>
    <property type="project" value="UniProtKB-SubCell"/>
</dbReference>
<feature type="compositionally biased region" description="Basic and acidic residues" evidence="7">
    <location>
        <begin position="132"/>
        <end position="144"/>
    </location>
</feature>
<evidence type="ECO:0000256" key="7">
    <source>
        <dbReference type="SAM" id="MobiDB-lite"/>
    </source>
</evidence>
<evidence type="ECO:0000259" key="8">
    <source>
        <dbReference type="Pfam" id="PF03941"/>
    </source>
</evidence>
<feature type="region of interest" description="Disordered" evidence="7">
    <location>
        <begin position="168"/>
        <end position="267"/>
    </location>
</feature>
<feature type="domain" description="Inner centromere protein ARK-binding" evidence="8">
    <location>
        <begin position="678"/>
        <end position="726"/>
    </location>
</feature>
<dbReference type="GO" id="GO:0005819">
    <property type="term" value="C:spindle"/>
    <property type="evidence" value="ECO:0007669"/>
    <property type="project" value="UniProtKB-SubCell"/>
</dbReference>
<evidence type="ECO:0000256" key="4">
    <source>
        <dbReference type="ARBA" id="ARBA00022490"/>
    </source>
</evidence>
<evidence type="ECO:0000256" key="3">
    <source>
        <dbReference type="ARBA" id="ARBA00010042"/>
    </source>
</evidence>
<feature type="compositionally biased region" description="Basic and acidic residues" evidence="7">
    <location>
        <begin position="504"/>
        <end position="515"/>
    </location>
</feature>
<feature type="compositionally biased region" description="Polar residues" evidence="7">
    <location>
        <begin position="391"/>
        <end position="407"/>
    </location>
</feature>
<dbReference type="EMBL" id="CANTUO010000003">
    <property type="protein sequence ID" value="CAI5758581.1"/>
    <property type="molecule type" value="Genomic_DNA"/>
</dbReference>
<feature type="compositionally biased region" description="Low complexity" evidence="7">
    <location>
        <begin position="444"/>
        <end position="457"/>
    </location>
</feature>
<keyword evidence="4" id="KW-0963">Cytoplasm</keyword>
<comment type="caution">
    <text evidence="9">The sequence shown here is derived from an EMBL/GenBank/DDBJ whole genome shotgun (WGS) entry which is preliminary data.</text>
</comment>
<dbReference type="AlphaFoldDB" id="A0A9W4TUI1"/>
<accession>A0A9W4TUI1</accession>